<name>A0AA41XC82_9BACI</name>
<sequence length="187" mass="20500">MRGKLPIQSSVFLVVAAGCIGASLYFPWWGMNFVAPQYPEGLDVIVYPTKMAGNIDIINGLNHYIGMKPFSEESFPELTYLPYLIGSMAAFVLLAAVLRKSGVLYGLMGLFLVGGALGIYDIHRWLKDFGTNLDPKAPIHIQPFVPPVLGENHLANFITHSYFTTGSYLVGAAFLLMATAVWAGRRI</sequence>
<feature type="transmembrane region" description="Helical" evidence="1">
    <location>
        <begin position="162"/>
        <end position="183"/>
    </location>
</feature>
<dbReference type="PROSITE" id="PS51257">
    <property type="entry name" value="PROKAR_LIPOPROTEIN"/>
    <property type="match status" value="1"/>
</dbReference>
<dbReference type="Proteomes" id="UP001156102">
    <property type="component" value="Unassembled WGS sequence"/>
</dbReference>
<feature type="transmembrane region" description="Helical" evidence="1">
    <location>
        <begin position="12"/>
        <end position="30"/>
    </location>
</feature>
<evidence type="ECO:0008006" key="4">
    <source>
        <dbReference type="Google" id="ProtNLM"/>
    </source>
</evidence>
<evidence type="ECO:0000313" key="2">
    <source>
        <dbReference type="EMBL" id="MCP8971013.1"/>
    </source>
</evidence>
<reference evidence="2" key="1">
    <citation type="submission" date="2022-07" db="EMBL/GenBank/DDBJ databases">
        <authorList>
            <person name="Li W.-J."/>
            <person name="Deng Q.-Q."/>
        </authorList>
    </citation>
    <scope>NUCLEOTIDE SEQUENCE</scope>
    <source>
        <strain evidence="2">SYSU M60031</strain>
    </source>
</reference>
<gene>
    <name evidence="2" type="ORF">NK662_21050</name>
</gene>
<keyword evidence="1" id="KW-0812">Transmembrane</keyword>
<keyword evidence="1" id="KW-0472">Membrane</keyword>
<proteinExistence type="predicted"/>
<protein>
    <recommendedName>
        <fullName evidence="4">Copper chaperone NosL</fullName>
    </recommendedName>
</protein>
<dbReference type="EMBL" id="JANCLT010000017">
    <property type="protein sequence ID" value="MCP8971013.1"/>
    <property type="molecule type" value="Genomic_DNA"/>
</dbReference>
<evidence type="ECO:0000313" key="3">
    <source>
        <dbReference type="Proteomes" id="UP001156102"/>
    </source>
</evidence>
<dbReference type="RefSeq" id="WP_254760938.1">
    <property type="nucleotide sequence ID" value="NZ_JANCLT010000017.1"/>
</dbReference>
<accession>A0AA41XC82</accession>
<keyword evidence="1" id="KW-1133">Transmembrane helix</keyword>
<organism evidence="2 3">
    <name type="scientific">Ectobacillus ponti</name>
    <dbReference type="NCBI Taxonomy" id="2961894"/>
    <lineage>
        <taxon>Bacteria</taxon>
        <taxon>Bacillati</taxon>
        <taxon>Bacillota</taxon>
        <taxon>Bacilli</taxon>
        <taxon>Bacillales</taxon>
        <taxon>Bacillaceae</taxon>
        <taxon>Ectobacillus</taxon>
    </lineage>
</organism>
<feature type="transmembrane region" description="Helical" evidence="1">
    <location>
        <begin position="80"/>
        <end position="98"/>
    </location>
</feature>
<dbReference type="AlphaFoldDB" id="A0AA41XC82"/>
<feature type="transmembrane region" description="Helical" evidence="1">
    <location>
        <begin position="103"/>
        <end position="120"/>
    </location>
</feature>
<keyword evidence="3" id="KW-1185">Reference proteome</keyword>
<evidence type="ECO:0000256" key="1">
    <source>
        <dbReference type="SAM" id="Phobius"/>
    </source>
</evidence>
<comment type="caution">
    <text evidence="2">The sequence shown here is derived from an EMBL/GenBank/DDBJ whole genome shotgun (WGS) entry which is preliminary data.</text>
</comment>